<dbReference type="CDD" id="cd16917">
    <property type="entry name" value="HATPase_UhpB-NarQ-NarX-like"/>
    <property type="match status" value="1"/>
</dbReference>
<keyword evidence="5" id="KW-0547">Nucleotide-binding</keyword>
<evidence type="ECO:0000259" key="11">
    <source>
        <dbReference type="Pfam" id="PF07730"/>
    </source>
</evidence>
<dbReference type="InterPro" id="IPR036890">
    <property type="entry name" value="HATPase_C_sf"/>
</dbReference>
<dbReference type="InterPro" id="IPR011712">
    <property type="entry name" value="Sig_transdc_His_kin_sub3_dim/P"/>
</dbReference>
<accession>A0ABV9W3K9</accession>
<evidence type="ECO:0000256" key="8">
    <source>
        <dbReference type="ARBA" id="ARBA00023012"/>
    </source>
</evidence>
<dbReference type="SUPFAM" id="SSF55874">
    <property type="entry name" value="ATPase domain of HSP90 chaperone/DNA topoisomerase II/histidine kinase"/>
    <property type="match status" value="1"/>
</dbReference>
<feature type="domain" description="Signal transduction histidine kinase subgroup 3 dimerisation and phosphoacceptor" evidence="11">
    <location>
        <begin position="175"/>
        <end position="240"/>
    </location>
</feature>
<organism evidence="12 13">
    <name type="scientific">Dactylosporangium cerinum</name>
    <dbReference type="NCBI Taxonomy" id="1434730"/>
    <lineage>
        <taxon>Bacteria</taxon>
        <taxon>Bacillati</taxon>
        <taxon>Actinomycetota</taxon>
        <taxon>Actinomycetes</taxon>
        <taxon>Micromonosporales</taxon>
        <taxon>Micromonosporaceae</taxon>
        <taxon>Dactylosporangium</taxon>
    </lineage>
</organism>
<evidence type="ECO:0000256" key="6">
    <source>
        <dbReference type="ARBA" id="ARBA00022777"/>
    </source>
</evidence>
<dbReference type="GO" id="GO:0016301">
    <property type="term" value="F:kinase activity"/>
    <property type="evidence" value="ECO:0007669"/>
    <property type="project" value="UniProtKB-KW"/>
</dbReference>
<dbReference type="PANTHER" id="PTHR24421:SF10">
    <property type="entry name" value="NITRATE_NITRITE SENSOR PROTEIN NARQ"/>
    <property type="match status" value="1"/>
</dbReference>
<feature type="transmembrane region" description="Helical" evidence="9">
    <location>
        <begin position="109"/>
        <end position="126"/>
    </location>
</feature>
<keyword evidence="6 12" id="KW-0418">Kinase</keyword>
<keyword evidence="9" id="KW-1133">Transmembrane helix</keyword>
<dbReference type="Gene3D" id="1.20.5.1930">
    <property type="match status" value="1"/>
</dbReference>
<protein>
    <recommendedName>
        <fullName evidence="2">histidine kinase</fullName>
        <ecNumber evidence="2">2.7.13.3</ecNumber>
    </recommendedName>
</protein>
<sequence length="381" mass="40622">MNLRTPLVWLLLCTYPLVVASATANGGTDSFGLPGLRYVLPLLVVVIPLVLLSRRPVIALALMLTGCLIVAAYVWSWEFGFLRDVRYLQFITIDLTVGYIATHRSPRVSIVAAVVACLAEIAAIAVGRIASAPSFILAVVTAMLAAWLIGNRNRERRALAESMRAQEASQAITAERLRIARELHDMVAHSIGVIVIQAGVGARVIETQPVEARNALRTIETTSRETLAGLRRAVGALRGSETADGRYAPPLEPVPGLADLDRLVAATADAGVRVDVLWRGSRRPLPPDLDLAAFRIVQEAVTNVVRHAGTDTCQVTIGHGDDDLTVEVTDHGSAATAPTGHGFGLLGMRERATLLRGDFAAGPRPAGGYRVAVRLPLPATA</sequence>
<dbReference type="EMBL" id="JBHSIU010000041">
    <property type="protein sequence ID" value="MFC5002559.1"/>
    <property type="molecule type" value="Genomic_DNA"/>
</dbReference>
<evidence type="ECO:0000256" key="3">
    <source>
        <dbReference type="ARBA" id="ARBA00022553"/>
    </source>
</evidence>
<evidence type="ECO:0000256" key="5">
    <source>
        <dbReference type="ARBA" id="ARBA00022741"/>
    </source>
</evidence>
<name>A0ABV9W3K9_9ACTN</name>
<feature type="domain" description="Histidine kinase/HSP90-like ATPase" evidence="10">
    <location>
        <begin position="293"/>
        <end position="378"/>
    </location>
</feature>
<evidence type="ECO:0000259" key="10">
    <source>
        <dbReference type="Pfam" id="PF02518"/>
    </source>
</evidence>
<keyword evidence="8" id="KW-0902">Two-component regulatory system</keyword>
<evidence type="ECO:0000256" key="1">
    <source>
        <dbReference type="ARBA" id="ARBA00000085"/>
    </source>
</evidence>
<keyword evidence="13" id="KW-1185">Reference proteome</keyword>
<evidence type="ECO:0000256" key="9">
    <source>
        <dbReference type="SAM" id="Phobius"/>
    </source>
</evidence>
<comment type="caution">
    <text evidence="12">The sequence shown here is derived from an EMBL/GenBank/DDBJ whole genome shotgun (WGS) entry which is preliminary data.</text>
</comment>
<dbReference type="InterPro" id="IPR050482">
    <property type="entry name" value="Sensor_HK_TwoCompSys"/>
</dbReference>
<evidence type="ECO:0000256" key="4">
    <source>
        <dbReference type="ARBA" id="ARBA00022679"/>
    </source>
</evidence>
<dbReference type="RefSeq" id="WP_380120706.1">
    <property type="nucleotide sequence ID" value="NZ_JBHSIU010000041.1"/>
</dbReference>
<dbReference type="InterPro" id="IPR003594">
    <property type="entry name" value="HATPase_dom"/>
</dbReference>
<evidence type="ECO:0000256" key="2">
    <source>
        <dbReference type="ARBA" id="ARBA00012438"/>
    </source>
</evidence>
<gene>
    <name evidence="12" type="ORF">ACFPIJ_32595</name>
</gene>
<keyword evidence="9" id="KW-0472">Membrane</keyword>
<comment type="catalytic activity">
    <reaction evidence="1">
        <text>ATP + protein L-histidine = ADP + protein N-phospho-L-histidine.</text>
        <dbReference type="EC" id="2.7.13.3"/>
    </reaction>
</comment>
<feature type="transmembrane region" description="Helical" evidence="9">
    <location>
        <begin position="36"/>
        <end position="52"/>
    </location>
</feature>
<feature type="transmembrane region" description="Helical" evidence="9">
    <location>
        <begin position="57"/>
        <end position="75"/>
    </location>
</feature>
<dbReference type="Proteomes" id="UP001595912">
    <property type="component" value="Unassembled WGS sequence"/>
</dbReference>
<dbReference type="PANTHER" id="PTHR24421">
    <property type="entry name" value="NITRATE/NITRITE SENSOR PROTEIN NARX-RELATED"/>
    <property type="match status" value="1"/>
</dbReference>
<reference evidence="13" key="1">
    <citation type="journal article" date="2019" name="Int. J. Syst. Evol. Microbiol.">
        <title>The Global Catalogue of Microorganisms (GCM) 10K type strain sequencing project: providing services to taxonomists for standard genome sequencing and annotation.</title>
        <authorList>
            <consortium name="The Broad Institute Genomics Platform"/>
            <consortium name="The Broad Institute Genome Sequencing Center for Infectious Disease"/>
            <person name="Wu L."/>
            <person name="Ma J."/>
        </authorList>
    </citation>
    <scope>NUCLEOTIDE SEQUENCE [LARGE SCALE GENOMIC DNA]</scope>
    <source>
        <strain evidence="13">CGMCC 4.7152</strain>
    </source>
</reference>
<keyword evidence="7" id="KW-0067">ATP-binding</keyword>
<evidence type="ECO:0000313" key="12">
    <source>
        <dbReference type="EMBL" id="MFC5002559.1"/>
    </source>
</evidence>
<dbReference type="Pfam" id="PF07730">
    <property type="entry name" value="HisKA_3"/>
    <property type="match status" value="1"/>
</dbReference>
<dbReference type="Pfam" id="PF02518">
    <property type="entry name" value="HATPase_c"/>
    <property type="match status" value="1"/>
</dbReference>
<feature type="transmembrane region" description="Helical" evidence="9">
    <location>
        <begin position="87"/>
        <end position="102"/>
    </location>
</feature>
<evidence type="ECO:0000313" key="13">
    <source>
        <dbReference type="Proteomes" id="UP001595912"/>
    </source>
</evidence>
<proteinExistence type="predicted"/>
<keyword evidence="3" id="KW-0597">Phosphoprotein</keyword>
<dbReference type="Gene3D" id="3.30.565.10">
    <property type="entry name" value="Histidine kinase-like ATPase, C-terminal domain"/>
    <property type="match status" value="1"/>
</dbReference>
<feature type="transmembrane region" description="Helical" evidence="9">
    <location>
        <begin position="132"/>
        <end position="150"/>
    </location>
</feature>
<keyword evidence="4" id="KW-0808">Transferase</keyword>
<dbReference type="EC" id="2.7.13.3" evidence="2"/>
<evidence type="ECO:0000256" key="7">
    <source>
        <dbReference type="ARBA" id="ARBA00022840"/>
    </source>
</evidence>
<keyword evidence="9" id="KW-0812">Transmembrane</keyword>